<gene>
    <name evidence="1" type="ORF">DPMN_074117</name>
</gene>
<protein>
    <submittedName>
        <fullName evidence="1">Uncharacterized protein</fullName>
    </submittedName>
</protein>
<evidence type="ECO:0000313" key="2">
    <source>
        <dbReference type="Proteomes" id="UP000828390"/>
    </source>
</evidence>
<accession>A0A9D3YJ24</accession>
<name>A0A9D3YJ24_DREPO</name>
<dbReference type="EMBL" id="JAIWYP010000015">
    <property type="protein sequence ID" value="KAH3699163.1"/>
    <property type="molecule type" value="Genomic_DNA"/>
</dbReference>
<reference evidence="1" key="1">
    <citation type="journal article" date="2019" name="bioRxiv">
        <title>The Genome of the Zebra Mussel, Dreissena polymorpha: A Resource for Invasive Species Research.</title>
        <authorList>
            <person name="McCartney M.A."/>
            <person name="Auch B."/>
            <person name="Kono T."/>
            <person name="Mallez S."/>
            <person name="Zhang Y."/>
            <person name="Obille A."/>
            <person name="Becker A."/>
            <person name="Abrahante J.E."/>
            <person name="Garbe J."/>
            <person name="Badalamenti J.P."/>
            <person name="Herman A."/>
            <person name="Mangelson H."/>
            <person name="Liachko I."/>
            <person name="Sullivan S."/>
            <person name="Sone E.D."/>
            <person name="Koren S."/>
            <person name="Silverstein K.A.T."/>
            <person name="Beckman K.B."/>
            <person name="Gohl D.M."/>
        </authorList>
    </citation>
    <scope>NUCLEOTIDE SEQUENCE</scope>
    <source>
        <strain evidence="1">Duluth1</strain>
        <tissue evidence="1">Whole animal</tissue>
    </source>
</reference>
<organism evidence="1 2">
    <name type="scientific">Dreissena polymorpha</name>
    <name type="common">Zebra mussel</name>
    <name type="synonym">Mytilus polymorpha</name>
    <dbReference type="NCBI Taxonomy" id="45954"/>
    <lineage>
        <taxon>Eukaryota</taxon>
        <taxon>Metazoa</taxon>
        <taxon>Spiralia</taxon>
        <taxon>Lophotrochozoa</taxon>
        <taxon>Mollusca</taxon>
        <taxon>Bivalvia</taxon>
        <taxon>Autobranchia</taxon>
        <taxon>Heteroconchia</taxon>
        <taxon>Euheterodonta</taxon>
        <taxon>Imparidentia</taxon>
        <taxon>Neoheterodontei</taxon>
        <taxon>Myida</taxon>
        <taxon>Dreissenoidea</taxon>
        <taxon>Dreissenidae</taxon>
        <taxon>Dreissena</taxon>
    </lineage>
</organism>
<proteinExistence type="predicted"/>
<comment type="caution">
    <text evidence="1">The sequence shown here is derived from an EMBL/GenBank/DDBJ whole genome shotgun (WGS) entry which is preliminary data.</text>
</comment>
<dbReference type="Proteomes" id="UP000828390">
    <property type="component" value="Unassembled WGS sequence"/>
</dbReference>
<evidence type="ECO:0000313" key="1">
    <source>
        <dbReference type="EMBL" id="KAH3699163.1"/>
    </source>
</evidence>
<keyword evidence="2" id="KW-1185">Reference proteome</keyword>
<reference evidence="1" key="2">
    <citation type="submission" date="2020-11" db="EMBL/GenBank/DDBJ databases">
        <authorList>
            <person name="McCartney M.A."/>
            <person name="Auch B."/>
            <person name="Kono T."/>
            <person name="Mallez S."/>
            <person name="Becker A."/>
            <person name="Gohl D.M."/>
            <person name="Silverstein K.A.T."/>
            <person name="Koren S."/>
            <person name="Bechman K.B."/>
            <person name="Herman A."/>
            <person name="Abrahante J.E."/>
            <person name="Garbe J."/>
        </authorList>
    </citation>
    <scope>NUCLEOTIDE SEQUENCE</scope>
    <source>
        <strain evidence="1">Duluth1</strain>
        <tissue evidence="1">Whole animal</tissue>
    </source>
</reference>
<sequence length="454" mass="50782">MKITLHDINSKTTGGYIFQQTGTIFDLIQHALKQMKNAPLPGSHIFQPTRTIFKLVQDIIGTNLLTKQNAPTPGGHVFQLTRIILELNQDVVGTYVLNKFHDDLTINVASRPGKNFPPLGGHVFYSTGIIFELFHEDRTINPGFSIWTNLLTKFHEDLTINVASRVLTRKNTPPPSSQVFQPTGTIFLLVQDIIRTILLTKVHEDLTKMWPLEYIIGTNLVTNFYGDGTINVASREKCPAPGSHVFQPNGTIFKLIQDIIGKNLLTKFYDDCTINVTSRVLTRKHAPPPGSHVFQPTGTIFELAQDIIGTNLLTIVLTKFYYSHIMKNAPPTSDQTINVASRMLKRSEINVAARALTRKNSCPIEAIKNALPNDIIGTNLETKFHEDWSINEKCPSHWKNAPPTGGHVFQPTGTTFKIVQDFIGTNLLAKLNDDQTINVASRVLPRNKRSNYSI</sequence>
<dbReference type="AlphaFoldDB" id="A0A9D3YJ24"/>